<dbReference type="EC" id="3.4.13.22" evidence="9 10"/>
<dbReference type="InterPro" id="IPR000755">
    <property type="entry name" value="A_A_dipeptidase"/>
</dbReference>
<dbReference type="Gene3D" id="3.30.1380.10">
    <property type="match status" value="1"/>
</dbReference>
<dbReference type="GO" id="GO:0160237">
    <property type="term" value="F:D-Ala-D-Ala dipeptidase activity"/>
    <property type="evidence" value="ECO:0007669"/>
    <property type="project" value="UniProtKB-EC"/>
</dbReference>
<dbReference type="EMBL" id="CAKLDM010000001">
    <property type="protein sequence ID" value="CAH0535919.1"/>
    <property type="molecule type" value="Genomic_DNA"/>
</dbReference>
<dbReference type="SUPFAM" id="SSF55166">
    <property type="entry name" value="Hedgehog/DD-peptidase"/>
    <property type="match status" value="1"/>
</dbReference>
<evidence type="ECO:0000256" key="2">
    <source>
        <dbReference type="ARBA" id="ARBA00022670"/>
    </source>
</evidence>
<comment type="function">
    <text evidence="9 10">Catalyzes hydrolysis of the D-alanyl-D-alanine dipeptide.</text>
</comment>
<keyword evidence="8 10" id="KW-0961">Cell wall biogenesis/degradation</keyword>
<keyword evidence="11" id="KW-0732">Signal</keyword>
<comment type="cofactor">
    <cofactor evidence="9">
        <name>Zn(2+)</name>
        <dbReference type="ChEBI" id="CHEBI:29105"/>
    </cofactor>
    <text evidence="9">Binds 1 zinc ion per subunit.</text>
</comment>
<dbReference type="PANTHER" id="PTHR43126">
    <property type="entry name" value="D-ALANYL-D-ALANINE DIPEPTIDASE"/>
    <property type="match status" value="1"/>
</dbReference>
<evidence type="ECO:0000256" key="11">
    <source>
        <dbReference type="SAM" id="SignalP"/>
    </source>
</evidence>
<feature type="binding site" evidence="9">
    <location>
        <position position="238"/>
    </location>
    <ligand>
        <name>Zn(2+)</name>
        <dbReference type="ChEBI" id="CHEBI:29105"/>
        <note>catalytic</note>
    </ligand>
</feature>
<reference evidence="12" key="1">
    <citation type="submission" date="2021-11" db="EMBL/GenBank/DDBJ databases">
        <authorList>
            <person name="Rodrigo-Torres L."/>
            <person name="Arahal R. D."/>
            <person name="Lucena T."/>
        </authorList>
    </citation>
    <scope>NUCLEOTIDE SEQUENCE</scope>
    <source>
        <strain evidence="12">CECT 7928</strain>
    </source>
</reference>
<evidence type="ECO:0000256" key="6">
    <source>
        <dbReference type="ARBA" id="ARBA00022997"/>
    </source>
</evidence>
<evidence type="ECO:0000256" key="4">
    <source>
        <dbReference type="ARBA" id="ARBA00022801"/>
    </source>
</evidence>
<sequence length="260" mass="29525">MKAATAILPFCILSALSTVPSSALAKTSSVKPPRNFVEVTEVIPSMQLDMRYYTNYNFVGKRIDGYSKPVCLLTKKAANALKKVENQLLPMGLTLKAYDCYRPQRAVDEFVQWADRIEDTKMKMAFYPHVDKTELFSEGYIDKRSGHSRGSTIDLTIVPLDSEVPNLDNVNIHKSCIAPKDERAPDNSLDFGSGYDCFSPISHPDYYQVSPQAKANRLLLRTLMTRAGFVPLDTEWWHFTLAYEPYPNTYFNFPVDNLKQ</sequence>
<comment type="similarity">
    <text evidence="9 10">Belongs to the peptidase M15D family.</text>
</comment>
<feature type="binding site" evidence="9">
    <location>
        <position position="147"/>
    </location>
    <ligand>
        <name>Zn(2+)</name>
        <dbReference type="ChEBI" id="CHEBI:29105"/>
        <note>catalytic</note>
    </ligand>
</feature>
<feature type="site" description="Transition state stabilizer" evidence="9">
    <location>
        <position position="102"/>
    </location>
</feature>
<comment type="caution">
    <text evidence="12">The sequence shown here is derived from an EMBL/GenBank/DDBJ whole genome shotgun (WGS) entry which is preliminary data.</text>
</comment>
<feature type="binding site" evidence="9">
    <location>
        <position position="154"/>
    </location>
    <ligand>
        <name>Zn(2+)</name>
        <dbReference type="ChEBI" id="CHEBI:29105"/>
        <note>catalytic</note>
    </ligand>
</feature>
<dbReference type="PANTHER" id="PTHR43126:SF1">
    <property type="entry name" value="D-ALANYL-D-ALANINE DIPEPTIDASE"/>
    <property type="match status" value="1"/>
</dbReference>
<accession>A0ABM8ZYN9</accession>
<keyword evidence="5 9" id="KW-0862">Zinc</keyword>
<feature type="active site" description="Proton donor/acceptor" evidence="9">
    <location>
        <position position="235"/>
    </location>
</feature>
<organism evidence="12 13">
    <name type="scientific">Vibrio marisflavi CECT 7928</name>
    <dbReference type="NCBI Taxonomy" id="634439"/>
    <lineage>
        <taxon>Bacteria</taxon>
        <taxon>Pseudomonadati</taxon>
        <taxon>Pseudomonadota</taxon>
        <taxon>Gammaproteobacteria</taxon>
        <taxon>Vibrionales</taxon>
        <taxon>Vibrionaceae</taxon>
        <taxon>Vibrio</taxon>
    </lineage>
</organism>
<dbReference type="Pfam" id="PF01427">
    <property type="entry name" value="Peptidase_M15"/>
    <property type="match status" value="2"/>
</dbReference>
<dbReference type="HAMAP" id="MF_01924">
    <property type="entry name" value="A_A_dipeptidase"/>
    <property type="match status" value="1"/>
</dbReference>
<evidence type="ECO:0000256" key="1">
    <source>
        <dbReference type="ARBA" id="ARBA00001362"/>
    </source>
</evidence>
<dbReference type="CDD" id="cd14817">
    <property type="entry name" value="D-Ala-D-Ala_dipeptidase_VanX"/>
    <property type="match status" value="1"/>
</dbReference>
<evidence type="ECO:0000256" key="5">
    <source>
        <dbReference type="ARBA" id="ARBA00022833"/>
    </source>
</evidence>
<evidence type="ECO:0000313" key="12">
    <source>
        <dbReference type="EMBL" id="CAH0535919.1"/>
    </source>
</evidence>
<evidence type="ECO:0000256" key="9">
    <source>
        <dbReference type="HAMAP-Rule" id="MF_01924"/>
    </source>
</evidence>
<evidence type="ECO:0000256" key="7">
    <source>
        <dbReference type="ARBA" id="ARBA00023049"/>
    </source>
</evidence>
<gene>
    <name evidence="12" type="primary">vanX</name>
    <name evidence="9" type="synonym">ddpX</name>
    <name evidence="12" type="ORF">VMF7928_00051</name>
</gene>
<evidence type="ECO:0000313" key="13">
    <source>
        <dbReference type="Proteomes" id="UP000838748"/>
    </source>
</evidence>
<keyword evidence="6 9" id="KW-0224">Dipeptidase</keyword>
<name>A0ABM8ZYN9_9VIBR</name>
<dbReference type="Proteomes" id="UP000838748">
    <property type="component" value="Unassembled WGS sequence"/>
</dbReference>
<proteinExistence type="inferred from homology"/>
<feature type="signal peptide" evidence="11">
    <location>
        <begin position="1"/>
        <end position="25"/>
    </location>
</feature>
<feature type="chain" id="PRO_5046494686" description="D-alanyl-D-alanine dipeptidase" evidence="11">
    <location>
        <begin position="26"/>
        <end position="260"/>
    </location>
</feature>
<protein>
    <recommendedName>
        <fullName evidence="9 10">D-alanyl-D-alanine dipeptidase</fullName>
        <shortName evidence="9 10">D-Ala-D-Ala dipeptidase</shortName>
        <ecNumber evidence="9 10">3.4.13.22</ecNumber>
    </recommendedName>
</protein>
<dbReference type="PIRSF" id="PIRSF026671">
    <property type="entry name" value="AA_dipeptidase"/>
    <property type="match status" value="1"/>
</dbReference>
<dbReference type="InterPro" id="IPR009045">
    <property type="entry name" value="Zn_M74/Hedgehog-like"/>
</dbReference>
<dbReference type="RefSeq" id="WP_237359471.1">
    <property type="nucleotide sequence ID" value="NZ_CAKLDM010000001.1"/>
</dbReference>
<keyword evidence="2 9" id="KW-0645">Protease</keyword>
<keyword evidence="3 9" id="KW-0479">Metal-binding</keyword>
<keyword evidence="7 9" id="KW-0482">Metalloprotease</keyword>
<comment type="catalytic activity">
    <reaction evidence="1 9 10">
        <text>D-alanyl-D-alanine + H2O = 2 D-alanine</text>
        <dbReference type="Rhea" id="RHEA:20661"/>
        <dbReference type="ChEBI" id="CHEBI:15377"/>
        <dbReference type="ChEBI" id="CHEBI:57416"/>
        <dbReference type="ChEBI" id="CHEBI:57822"/>
        <dbReference type="EC" id="3.4.13.22"/>
    </reaction>
</comment>
<evidence type="ECO:0000256" key="3">
    <source>
        <dbReference type="ARBA" id="ARBA00022723"/>
    </source>
</evidence>
<keyword evidence="13" id="KW-1185">Reference proteome</keyword>
<evidence type="ECO:0000256" key="8">
    <source>
        <dbReference type="ARBA" id="ARBA00023316"/>
    </source>
</evidence>
<evidence type="ECO:0000256" key="10">
    <source>
        <dbReference type="PIRNR" id="PIRNR026671"/>
    </source>
</evidence>
<keyword evidence="4 9" id="KW-0378">Hydrolase</keyword>